<dbReference type="InterPro" id="IPR016024">
    <property type="entry name" value="ARM-type_fold"/>
</dbReference>
<dbReference type="GO" id="GO:0005634">
    <property type="term" value="C:nucleus"/>
    <property type="evidence" value="ECO:0007669"/>
    <property type="project" value="UniProtKB-SubCell"/>
</dbReference>
<comment type="function">
    <text evidence="1 5">Component of the RIX1 complex required for processing of ITS2 sequences from 35S pre-rRNA.</text>
</comment>
<evidence type="ECO:0000256" key="2">
    <source>
        <dbReference type="ARBA" id="ARBA00004123"/>
    </source>
</evidence>
<keyword evidence="5" id="KW-0690">Ribosome biogenesis</keyword>
<reference evidence="8" key="1">
    <citation type="journal article" date="2020" name="Stud. Mycol.">
        <title>101 Dothideomycetes genomes: a test case for predicting lifestyles and emergence of pathogens.</title>
        <authorList>
            <person name="Haridas S."/>
            <person name="Albert R."/>
            <person name="Binder M."/>
            <person name="Bloem J."/>
            <person name="Labutti K."/>
            <person name="Salamov A."/>
            <person name="Andreopoulos B."/>
            <person name="Baker S."/>
            <person name="Barry K."/>
            <person name="Bills G."/>
            <person name="Bluhm B."/>
            <person name="Cannon C."/>
            <person name="Castanera R."/>
            <person name="Culley D."/>
            <person name="Daum C."/>
            <person name="Ezra D."/>
            <person name="Gonzalez J."/>
            <person name="Henrissat B."/>
            <person name="Kuo A."/>
            <person name="Liang C."/>
            <person name="Lipzen A."/>
            <person name="Lutzoni F."/>
            <person name="Magnuson J."/>
            <person name="Mondo S."/>
            <person name="Nolan M."/>
            <person name="Ohm R."/>
            <person name="Pangilinan J."/>
            <person name="Park H.-J."/>
            <person name="Ramirez L."/>
            <person name="Alfaro M."/>
            <person name="Sun H."/>
            <person name="Tritt A."/>
            <person name="Yoshinaga Y."/>
            <person name="Zwiers L.-H."/>
            <person name="Turgeon B."/>
            <person name="Goodwin S."/>
            <person name="Spatafora J."/>
            <person name="Crous P."/>
            <person name="Grigoriev I."/>
        </authorList>
    </citation>
    <scope>NUCLEOTIDE SEQUENCE</scope>
    <source>
        <strain evidence="8">CBS 207.26</strain>
    </source>
</reference>
<feature type="compositionally biased region" description="Basic residues" evidence="6">
    <location>
        <begin position="18"/>
        <end position="27"/>
    </location>
</feature>
<dbReference type="InterPro" id="IPR024679">
    <property type="entry name" value="Ipi1_N"/>
</dbReference>
<keyword evidence="5" id="KW-0698">rRNA processing</keyword>
<dbReference type="PANTHER" id="PTHR16056:SF2">
    <property type="entry name" value="TESTIS-EXPRESSED PROTEIN 10"/>
    <property type="match status" value="1"/>
</dbReference>
<dbReference type="GO" id="GO:0120330">
    <property type="term" value="C:rixosome complex"/>
    <property type="evidence" value="ECO:0007669"/>
    <property type="project" value="UniProtKB-UniRule"/>
</dbReference>
<evidence type="ECO:0000259" key="7">
    <source>
        <dbReference type="Pfam" id="PF12333"/>
    </source>
</evidence>
<keyword evidence="9" id="KW-1185">Reference proteome</keyword>
<accession>A0A6A6DCM1</accession>
<proteinExistence type="inferred from homology"/>
<dbReference type="Pfam" id="PF12333">
    <property type="entry name" value="Ipi1_N"/>
    <property type="match status" value="1"/>
</dbReference>
<dbReference type="OrthoDB" id="361362at2759"/>
<sequence>MGSSAKRKKEKKKDFQRPKLKVGKAKPKAANFTDTSFKAKSIVLTQQSISTSAPSVALQCSHHLSLLTHRSDSQRRDSLAFLTTAIASHPPDSPLPQPSSVILPAVQRLILDGSNAVRQQLLKLLQCLPKGDIAGHADQLLLHIRAGITHLASDIRVFALDVLEWLLGVAGDEVVGCAGGWVRTLKCFLALLGWQTDAGGKWSASRLTVGGGDAKIQVKQMNVLTTFLRVGLVPSQGVLSTIAEGGYFPLWQTKHHMLPERSNAYAHLNLFGALRDEEAEMYEDREDRQRVFHDRVEAAIVAGLEQAIKSGGELGRAAAQLRKVVKEGMVDFRGEEFGT</sequence>
<evidence type="ECO:0000256" key="6">
    <source>
        <dbReference type="SAM" id="MobiDB-lite"/>
    </source>
</evidence>
<comment type="subunit">
    <text evidence="5">Component of the RIX1 complex.</text>
</comment>
<dbReference type="SUPFAM" id="SSF48371">
    <property type="entry name" value="ARM repeat"/>
    <property type="match status" value="1"/>
</dbReference>
<keyword evidence="4 5" id="KW-0539">Nucleus</keyword>
<evidence type="ECO:0000256" key="3">
    <source>
        <dbReference type="ARBA" id="ARBA00006427"/>
    </source>
</evidence>
<dbReference type="AlphaFoldDB" id="A0A6A6DCM1"/>
<dbReference type="GO" id="GO:0006364">
    <property type="term" value="P:rRNA processing"/>
    <property type="evidence" value="ECO:0007669"/>
    <property type="project" value="UniProtKB-UniRule"/>
</dbReference>
<protein>
    <recommendedName>
        <fullName evidence="5">Pre-rRNA-processing protein</fullName>
    </recommendedName>
</protein>
<evidence type="ECO:0000256" key="4">
    <source>
        <dbReference type="ARBA" id="ARBA00023242"/>
    </source>
</evidence>
<name>A0A6A6DCM1_9PEZI</name>
<dbReference type="PANTHER" id="PTHR16056">
    <property type="entry name" value="REGULATOR OF MICROTUBULE DYNAMICS PROTEIN"/>
    <property type="match status" value="1"/>
</dbReference>
<dbReference type="InterPro" id="IPR011989">
    <property type="entry name" value="ARM-like"/>
</dbReference>
<dbReference type="Gene3D" id="1.25.10.10">
    <property type="entry name" value="Leucine-rich Repeat Variant"/>
    <property type="match status" value="1"/>
</dbReference>
<feature type="domain" description="Pre-rRNA-processing protein Ipi1 N-terminal" evidence="7">
    <location>
        <begin position="132"/>
        <end position="228"/>
    </location>
</feature>
<evidence type="ECO:0000313" key="9">
    <source>
        <dbReference type="Proteomes" id="UP000800200"/>
    </source>
</evidence>
<organism evidence="8 9">
    <name type="scientific">Zopfia rhizophila CBS 207.26</name>
    <dbReference type="NCBI Taxonomy" id="1314779"/>
    <lineage>
        <taxon>Eukaryota</taxon>
        <taxon>Fungi</taxon>
        <taxon>Dikarya</taxon>
        <taxon>Ascomycota</taxon>
        <taxon>Pezizomycotina</taxon>
        <taxon>Dothideomycetes</taxon>
        <taxon>Dothideomycetes incertae sedis</taxon>
        <taxon>Zopfiaceae</taxon>
        <taxon>Zopfia</taxon>
    </lineage>
</organism>
<comment type="subcellular location">
    <subcellularLocation>
        <location evidence="2 5">Nucleus</location>
    </subcellularLocation>
</comment>
<feature type="compositionally biased region" description="Basic residues" evidence="6">
    <location>
        <begin position="1"/>
        <end position="11"/>
    </location>
</feature>
<dbReference type="EMBL" id="ML994692">
    <property type="protein sequence ID" value="KAF2177177.1"/>
    <property type="molecule type" value="Genomic_DNA"/>
</dbReference>
<feature type="region of interest" description="Disordered" evidence="6">
    <location>
        <begin position="1"/>
        <end position="28"/>
    </location>
</feature>
<evidence type="ECO:0000313" key="8">
    <source>
        <dbReference type="EMBL" id="KAF2177177.1"/>
    </source>
</evidence>
<dbReference type="Proteomes" id="UP000800200">
    <property type="component" value="Unassembled WGS sequence"/>
</dbReference>
<comment type="similarity">
    <text evidence="3 5">Belongs to the IPI1/TEX10 family.</text>
</comment>
<gene>
    <name evidence="8" type="ORF">K469DRAFT_677581</name>
</gene>
<evidence type="ECO:0000256" key="5">
    <source>
        <dbReference type="RuleBase" id="RU368021"/>
    </source>
</evidence>
<evidence type="ECO:0000256" key="1">
    <source>
        <dbReference type="ARBA" id="ARBA00002355"/>
    </source>
</evidence>